<organism evidence="1 2">
    <name type="scientific">Flavobacterium proteolyticum</name>
    <dbReference type="NCBI Taxonomy" id="2911683"/>
    <lineage>
        <taxon>Bacteria</taxon>
        <taxon>Pseudomonadati</taxon>
        <taxon>Bacteroidota</taxon>
        <taxon>Flavobacteriia</taxon>
        <taxon>Flavobacteriales</taxon>
        <taxon>Flavobacteriaceae</taxon>
        <taxon>Flavobacterium</taxon>
    </lineage>
</organism>
<name>A0ABR9WN52_9FLAO</name>
<dbReference type="RefSeq" id="WP_194093197.1">
    <property type="nucleotide sequence ID" value="NZ_JADFTZ010000001.1"/>
</dbReference>
<keyword evidence="2" id="KW-1185">Reference proteome</keyword>
<proteinExistence type="predicted"/>
<dbReference type="Proteomes" id="UP000656274">
    <property type="component" value="Unassembled WGS sequence"/>
</dbReference>
<accession>A0ABR9WN52</accession>
<reference evidence="1 2" key="1">
    <citation type="submission" date="2020-10" db="EMBL/GenBank/DDBJ databases">
        <title>The genome sequence of Flavobacterium aquaticum 1Y8A.</title>
        <authorList>
            <person name="Liu Y."/>
        </authorList>
    </citation>
    <scope>NUCLEOTIDE SEQUENCE [LARGE SCALE GENOMIC DNA]</scope>
    <source>
        <strain evidence="1 2">1Y8A</strain>
    </source>
</reference>
<evidence type="ECO:0000313" key="1">
    <source>
        <dbReference type="EMBL" id="MBE9575257.1"/>
    </source>
</evidence>
<protein>
    <submittedName>
        <fullName evidence="1">Uncharacterized protein</fullName>
    </submittedName>
</protein>
<evidence type="ECO:0000313" key="2">
    <source>
        <dbReference type="Proteomes" id="UP000656274"/>
    </source>
</evidence>
<sequence>MLTFFTWAVGVSINPSEIIVSVPQTEFQQKYSVSDYSHFQTVEVEEGEFVIIESEPEFEVELDWFSIPSKSFNVVKTSLEEQSNSHTTFIFSSKETIPLYDLYCNWKFHLS</sequence>
<comment type="caution">
    <text evidence="1">The sequence shown here is derived from an EMBL/GenBank/DDBJ whole genome shotgun (WGS) entry which is preliminary data.</text>
</comment>
<gene>
    <name evidence="1" type="ORF">IM755_00910</name>
</gene>
<dbReference type="EMBL" id="JADFTZ010000001">
    <property type="protein sequence ID" value="MBE9575257.1"/>
    <property type="molecule type" value="Genomic_DNA"/>
</dbReference>